<dbReference type="SUPFAM" id="SSF53822">
    <property type="entry name" value="Periplasmic binding protein-like I"/>
    <property type="match status" value="1"/>
</dbReference>
<dbReference type="Proteomes" id="UP000811492">
    <property type="component" value="Unassembled WGS sequence"/>
</dbReference>
<organism evidence="6 7">
    <name type="scientific">Leucobacter manosquensis</name>
    <dbReference type="NCBI Taxonomy" id="2810611"/>
    <lineage>
        <taxon>Bacteria</taxon>
        <taxon>Bacillati</taxon>
        <taxon>Actinomycetota</taxon>
        <taxon>Actinomycetes</taxon>
        <taxon>Micrococcales</taxon>
        <taxon>Microbacteriaceae</taxon>
        <taxon>Leucobacter</taxon>
    </lineage>
</organism>
<comment type="caution">
    <text evidence="6">The sequence shown here is derived from an EMBL/GenBank/DDBJ whole genome shotgun (WGS) entry which is preliminary data.</text>
</comment>
<feature type="domain" description="Periplasmic binding protein" evidence="5">
    <location>
        <begin position="36"/>
        <end position="306"/>
    </location>
</feature>
<dbReference type="PROSITE" id="PS51257">
    <property type="entry name" value="PROKAR_LIPOPROTEIN"/>
    <property type="match status" value="1"/>
</dbReference>
<evidence type="ECO:0000256" key="2">
    <source>
        <dbReference type="ARBA" id="ARBA00007639"/>
    </source>
</evidence>
<reference evidence="6 7" key="1">
    <citation type="submission" date="2021-02" db="EMBL/GenBank/DDBJ databases">
        <title>Draft genome and description of Leucobacter sp nov strain Marseille-Q4368.</title>
        <authorList>
            <person name="Boxberger M."/>
            <person name="La Scola B."/>
        </authorList>
    </citation>
    <scope>NUCLEOTIDE SEQUENCE [LARGE SCALE GENOMIC DNA]</scope>
    <source>
        <strain evidence="6 7">Marseille-Q4368</strain>
    </source>
</reference>
<accession>A0ABS5M0T0</accession>
<evidence type="ECO:0000259" key="5">
    <source>
        <dbReference type="Pfam" id="PF13407"/>
    </source>
</evidence>
<name>A0ABS5M0T0_9MICO</name>
<keyword evidence="3 4" id="KW-0732">Signal</keyword>
<comment type="similarity">
    <text evidence="2">Belongs to the bacterial solute-binding protein 2 family.</text>
</comment>
<feature type="chain" id="PRO_5045206199" evidence="4">
    <location>
        <begin position="25"/>
        <end position="341"/>
    </location>
</feature>
<dbReference type="Pfam" id="PF13407">
    <property type="entry name" value="Peripla_BP_4"/>
    <property type="match status" value="1"/>
</dbReference>
<dbReference type="Gene3D" id="3.40.50.2300">
    <property type="match status" value="2"/>
</dbReference>
<evidence type="ECO:0000256" key="1">
    <source>
        <dbReference type="ARBA" id="ARBA00004196"/>
    </source>
</evidence>
<evidence type="ECO:0000313" key="6">
    <source>
        <dbReference type="EMBL" id="MBS3180633.1"/>
    </source>
</evidence>
<dbReference type="InterPro" id="IPR028082">
    <property type="entry name" value="Peripla_BP_I"/>
</dbReference>
<proteinExistence type="inferred from homology"/>
<protein>
    <submittedName>
        <fullName evidence="6">Sugar ABC transporter substrate-binding protein</fullName>
    </submittedName>
</protein>
<evidence type="ECO:0000256" key="3">
    <source>
        <dbReference type="ARBA" id="ARBA00022729"/>
    </source>
</evidence>
<feature type="signal peptide" evidence="4">
    <location>
        <begin position="1"/>
        <end position="24"/>
    </location>
</feature>
<dbReference type="PANTHER" id="PTHR46847:SF1">
    <property type="entry name" value="D-ALLOSE-BINDING PERIPLASMIC PROTEIN-RELATED"/>
    <property type="match status" value="1"/>
</dbReference>
<keyword evidence="7" id="KW-1185">Reference proteome</keyword>
<dbReference type="PANTHER" id="PTHR46847">
    <property type="entry name" value="D-ALLOSE-BINDING PERIPLASMIC PROTEIN-RELATED"/>
    <property type="match status" value="1"/>
</dbReference>
<dbReference type="RefSeq" id="WP_211647808.1">
    <property type="nucleotide sequence ID" value="NZ_JAFEVO010000001.1"/>
</dbReference>
<sequence>MMHLSRIVAGAGVLALGASLVACSADSGASSDSYSIVFLASSSQNGYNQAVYEGIEQRAAELSDELGITIDTKIQDGQFDANTQLSQLQNAGTTGQADAVVVVPHDGPALNAAFPLGSDLPVVSVLNPIGPDINEMEPQVEGVVSTVASPPANGAELQAETVVDYCADIDPCKIGLLAGLLNSPLDIERVDAWKGVLEQHDNIEIVGTVEGAYDRDQSLTAVSNLLQANSDINGILSNADQQTLGAQIALENAGIDPASVFLTGGGGTVEAVQAVRDGIWTNDFLNFPVSMGSAALEQAVNALRGETVESVIDADSIVDMGPIVTREDLEAAPDYTGEWNG</sequence>
<dbReference type="InterPro" id="IPR025997">
    <property type="entry name" value="SBP_2_dom"/>
</dbReference>
<comment type="subcellular location">
    <subcellularLocation>
        <location evidence="1">Cell envelope</location>
    </subcellularLocation>
</comment>
<gene>
    <name evidence="6" type="ORF">JSQ98_00175</name>
</gene>
<dbReference type="EMBL" id="JAFEVO010000001">
    <property type="protein sequence ID" value="MBS3180633.1"/>
    <property type="molecule type" value="Genomic_DNA"/>
</dbReference>
<evidence type="ECO:0000313" key="7">
    <source>
        <dbReference type="Proteomes" id="UP000811492"/>
    </source>
</evidence>
<dbReference type="CDD" id="cd01536">
    <property type="entry name" value="PBP1_ABC_sugar_binding-like"/>
    <property type="match status" value="1"/>
</dbReference>
<evidence type="ECO:0000256" key="4">
    <source>
        <dbReference type="SAM" id="SignalP"/>
    </source>
</evidence>